<keyword evidence="3" id="KW-1185">Reference proteome</keyword>
<evidence type="ECO:0000313" key="3">
    <source>
        <dbReference type="Proteomes" id="UP000184211"/>
    </source>
</evidence>
<protein>
    <submittedName>
        <fullName evidence="2">Hook-length control protein FliK</fullName>
    </submittedName>
</protein>
<feature type="region of interest" description="Disordered" evidence="1">
    <location>
        <begin position="226"/>
        <end position="251"/>
    </location>
</feature>
<feature type="compositionally biased region" description="Low complexity" evidence="1">
    <location>
        <begin position="226"/>
        <end position="238"/>
    </location>
</feature>
<evidence type="ECO:0000256" key="1">
    <source>
        <dbReference type="SAM" id="MobiDB-lite"/>
    </source>
</evidence>
<dbReference type="EMBL" id="FQWM01000009">
    <property type="protein sequence ID" value="SHH78532.1"/>
    <property type="molecule type" value="Genomic_DNA"/>
</dbReference>
<evidence type="ECO:0000313" key="2">
    <source>
        <dbReference type="EMBL" id="SHH78532.1"/>
    </source>
</evidence>
<sequence>MQAVINPLLSMLGAAPAAQGAVQGASAQNGQGGGFLNLITAQLAQPGRAIPAADGPAMAIFDALAPDLEELSTLITEIEALVDGADLGLDVKEEIGDIFATLTNLLGALEQIKTTLMAGQGEEGLQADGKIDLTAFEMGKLPLLAAPTVVLNALQQNLQALPAKISGSDALAPLVSEPQLSAIAAITTKVQAVLRPAAKPQHPVAIAPVLEDVGQPAPQVVVPAASQQNQSSQASPAATVSGLVQTTPTQPTLPEVANANAAVQGAGSDSAAPATSQAAEVLGKLAADQLAEKPAGHVVADVAARLTTSTAGLVDVPREMTPVIPQEVASVVQASGAVSEAAQQVSQSARPDAPQTKFTQAVVGQLRSVEFSEGTTKVELNPRGLGNVEIEMKTNSDGSLSVVVRAESAHVLSSLRGERELLAQIIGQGGEASVDFQEFSENQQQDVGGENGSSGGASGDGGAASAEDGATATETATIGNGQLDLMT</sequence>
<dbReference type="AlphaFoldDB" id="A0A1M5VTF3"/>
<dbReference type="Gene3D" id="3.30.750.140">
    <property type="match status" value="1"/>
</dbReference>
<dbReference type="STRING" id="870908.SAMN04488044_3256"/>
<feature type="compositionally biased region" description="Gly residues" evidence="1">
    <location>
        <begin position="449"/>
        <end position="462"/>
    </location>
</feature>
<feature type="compositionally biased region" description="Low complexity" evidence="1">
    <location>
        <begin position="463"/>
        <end position="481"/>
    </location>
</feature>
<dbReference type="OrthoDB" id="7828543at2"/>
<name>A0A1M5VTF3_9RHOB</name>
<gene>
    <name evidence="2" type="ORF">SAMN04488044_3256</name>
</gene>
<reference evidence="3" key="1">
    <citation type="submission" date="2016-11" db="EMBL/GenBank/DDBJ databases">
        <authorList>
            <person name="Varghese N."/>
            <person name="Submissions S."/>
        </authorList>
    </citation>
    <scope>NUCLEOTIDE SEQUENCE [LARGE SCALE GENOMIC DNA]</scope>
    <source>
        <strain evidence="3">DSM 28223</strain>
    </source>
</reference>
<dbReference type="Proteomes" id="UP000184211">
    <property type="component" value="Unassembled WGS sequence"/>
</dbReference>
<feature type="region of interest" description="Disordered" evidence="1">
    <location>
        <begin position="444"/>
        <end position="487"/>
    </location>
</feature>
<proteinExistence type="predicted"/>
<accession>A0A1M5VTF3</accession>
<dbReference type="InterPro" id="IPR038610">
    <property type="entry name" value="FliK-like_C_sf"/>
</dbReference>
<organism evidence="2 3">
    <name type="scientific">Cognatishimia maritima</name>
    <dbReference type="NCBI Taxonomy" id="870908"/>
    <lineage>
        <taxon>Bacteria</taxon>
        <taxon>Pseudomonadati</taxon>
        <taxon>Pseudomonadota</taxon>
        <taxon>Alphaproteobacteria</taxon>
        <taxon>Rhodobacterales</taxon>
        <taxon>Paracoccaceae</taxon>
        <taxon>Cognatishimia</taxon>
    </lineage>
</organism>